<organism evidence="2 3">
    <name type="scientific">Theileria orientalis</name>
    <dbReference type="NCBI Taxonomy" id="68886"/>
    <lineage>
        <taxon>Eukaryota</taxon>
        <taxon>Sar</taxon>
        <taxon>Alveolata</taxon>
        <taxon>Apicomplexa</taxon>
        <taxon>Aconoidasida</taxon>
        <taxon>Piroplasmida</taxon>
        <taxon>Theileriidae</taxon>
        <taxon>Theileria</taxon>
    </lineage>
</organism>
<feature type="region of interest" description="Disordered" evidence="1">
    <location>
        <begin position="1597"/>
        <end position="1758"/>
    </location>
</feature>
<feature type="compositionally biased region" description="Basic and acidic residues" evidence="1">
    <location>
        <begin position="1"/>
        <end position="10"/>
    </location>
</feature>
<dbReference type="Proteomes" id="UP000244811">
    <property type="component" value="Chromosome 3"/>
</dbReference>
<evidence type="ECO:0000313" key="3">
    <source>
        <dbReference type="Proteomes" id="UP000244811"/>
    </source>
</evidence>
<feature type="region of interest" description="Disordered" evidence="1">
    <location>
        <begin position="1"/>
        <end position="22"/>
    </location>
</feature>
<feature type="compositionally biased region" description="Polar residues" evidence="1">
    <location>
        <begin position="1603"/>
        <end position="1659"/>
    </location>
</feature>
<gene>
    <name evidence="2" type="ORF">MACK_002226</name>
</gene>
<feature type="compositionally biased region" description="Polar residues" evidence="1">
    <location>
        <begin position="1705"/>
        <end position="1722"/>
    </location>
</feature>
<proteinExistence type="predicted"/>
<sequence length="1834" mass="207553">MPIELDRKEGNYGSGKGGKKKYKTTKKSYYECDLFEKIVHEEIIKDKSGTFFYLTSDFYGIGVWNKRIFFTDISNFVRAEVFFPINGNIPLVLGVITTGQKYYRLSELKNFPNLKDISTKKSYSHNQLLDKLIEENNKQNKVITYRIDKKSVGDKSYDGVEVKSLEHPSFDKYKHTPKAGFNDRISYVLYIGRSLILDQNREGENEKIISDLKDKKFCEILVFYFKLSNTRETNPPKYLELKEKKGQDCDNHNTYYLERSDHVGVSWTRIEDPKLEDVITYLIDKRPSDSEKYNNSVDVKKSTNDSFEFYTHKPYHEYADKKGYLRFNDKNLELVQNDHLGAETTRLDKFNGHTYCSVILYYYNATGQNQKPAFLELIEKNGTGDCALENQGSTSKSKCYLFQIADTEGVKWTQTEYQDLKNSTIFRLECKGEDTDGYEKSVVSNGSEKSFDVYTHKPIDSTKFGMLLFNWTILTLQPNDELPSGTTNIGKIQGKKYCKVCVYYGKSHSTEPPLYLELVESTTSDCSSGSDTSSSNEYWLQRIDPNGHHWKQKEKTENLSSKNPQDVILEIKNYKDSLMIRLTEKYEYRMSIIKNYRTDGVGEKTNLNSYISIYNKTLKNSSYQYYEHDFSESKSLKNYNIERLRLFIGNTEIKIYGNSGQLVKLYYNPLEDTEKKIQVFFYTGDSVPLMLIWNNNPYTANKTYYFTKWKQIRDLIAPNPSDQDSSRKIKSELDKINKQFNEILLNKTDPQGYGISAPPSGQPPSALSTIRVTVIKESSQEKYHKITHSTKNKSYIGNVMFKEQELTDHIGTKLSQALSQEPELKSASVISVLAYYHRIDSGYTKPLLLGFVKTGFRNNPEVFYERQSVDDNSRWAKIQEITYLRGDTGIAQRVDKIRYTIGKSFKIRMDEKPDESGSEKYQVQLVPNTNGGRDPEQVGSDQITVTKNVSTTTQPTDYTCFTHTIPPLTGSEDTGNIHYISGLQLYICQKHYLLTNVPIYYDPNKSEVKVYFYGNSGTSSDPPLDKVPLLVEYNGNHYKPSSRDGYFKIWDKVEVSASDHVTTVRHKTLQQVLDEINKDLNTIELDTTGITGGYKYGIKHHDSKAKNCVSDTMIDEFCNRVSVEHADNNYYKKLIHSTMNKGPIGSVFLSGKKIDGFNSPRLAAKCNKVEVYYHTSDSSYTKPLLIHITYQKNDIFCNNWYYRWNLDGTQWKHDTPRKYSSEVIIRDQLNQINATMSNFLYIQIGKQEQYEILAKSGSETEGREHKAEIKIDKHNACFYNPGNYRCFKHQMADYYTKNKNAIKSALQTQDQPTLELKVTLVGYILILESSDGSSLPIQLTYGTSEETSDINPYVYFFEPSGQTDKIPLLFMFSKKCFVPESKENYFSKWKQVVIDFVKRGKGLDPEEKVKIELNRITRMLNVINLDTISDSSYGDFEPPGGRSRNSLDAEKRVTVRRHMENVQEYHAVTHSTAKTGCVGTVKYGDHELKIVDQGAPKKWSEAIETELNYKTKADIYNELTAYYHKSDSNCSIPLLIKISGSSGGSHVRVQDFYYERAEKDDNLKWKKVTLEGLRKSTHDGGLTDRINKIFYGFNPNLEKPLGQSPSDNQYDMNVVQNGQETPGSDPQTGQTTSSPAADNLSTSRIPSQQHTVSTDNSIEQLPGQGVPGEYVKQQQQESQVPEARGHATGLTDQKTTPVEGPNGSIGDTSVGRSGDPVSQGTGLTPGAPKAPGLDGNGRGPGQELGSSSMSGEAGGSVVDNGAEDVFQKIVNYAKQQPDIVYGSTGSVAGVGVMATVGGVVYKKCIVGSAVAAGKAAAKVAASAASGIGLTPDQE</sequence>
<dbReference type="EMBL" id="CP056070">
    <property type="protein sequence ID" value="UKK01412.2"/>
    <property type="molecule type" value="Genomic_DNA"/>
</dbReference>
<name>A0A976MBB6_THEOR</name>
<evidence type="ECO:0000256" key="1">
    <source>
        <dbReference type="SAM" id="MobiDB-lite"/>
    </source>
</evidence>
<accession>A0A976MBB6</accession>
<protein>
    <submittedName>
        <fullName evidence="2">Uncharacterized protein</fullName>
    </submittedName>
</protein>
<reference evidence="2" key="1">
    <citation type="submission" date="2022-07" db="EMBL/GenBank/DDBJ databases">
        <title>Evaluation of T. orientalis genome assembly methods using nanopore sequencing and analysis of variation between genomes.</title>
        <authorList>
            <person name="Yam J."/>
            <person name="Micallef M.L."/>
            <person name="Liu M."/>
            <person name="Djordjevic S.P."/>
            <person name="Bogema D.R."/>
            <person name="Jenkins C."/>
        </authorList>
    </citation>
    <scope>NUCLEOTIDE SEQUENCE</scope>
    <source>
        <strain evidence="2">Goon Nure</strain>
    </source>
</reference>
<evidence type="ECO:0000313" key="2">
    <source>
        <dbReference type="EMBL" id="UKK01412.2"/>
    </source>
</evidence>